<keyword evidence="2" id="KW-0677">Repeat</keyword>
<keyword evidence="4" id="KW-1185">Reference proteome</keyword>
<dbReference type="SUPFAM" id="SSF52047">
    <property type="entry name" value="RNI-like"/>
    <property type="match status" value="1"/>
</dbReference>
<feature type="non-terminal residue" evidence="3">
    <location>
        <position position="130"/>
    </location>
</feature>
<dbReference type="Proteomes" id="UP001345963">
    <property type="component" value="Unassembled WGS sequence"/>
</dbReference>
<dbReference type="InterPro" id="IPR051261">
    <property type="entry name" value="NLR"/>
</dbReference>
<reference evidence="3 4" key="1">
    <citation type="submission" date="2021-07" db="EMBL/GenBank/DDBJ databases">
        <authorList>
            <person name="Palmer J.M."/>
        </authorList>
    </citation>
    <scope>NUCLEOTIDE SEQUENCE [LARGE SCALE GENOMIC DNA]</scope>
    <source>
        <strain evidence="3 4">AT_MEX2019</strain>
        <tissue evidence="3">Muscle</tissue>
    </source>
</reference>
<dbReference type="Pfam" id="PF13516">
    <property type="entry name" value="LRR_6"/>
    <property type="match status" value="2"/>
</dbReference>
<dbReference type="InterPro" id="IPR001611">
    <property type="entry name" value="Leu-rich_rpt"/>
</dbReference>
<evidence type="ECO:0000313" key="3">
    <source>
        <dbReference type="EMBL" id="MED6261248.1"/>
    </source>
</evidence>
<name>A0ABU7CEP6_9TELE</name>
<sequence>LSGCNLTERSCETLSSVLSSQTSCVKELDLSNNNLKDSGVKLLCAGLKSPHCELEVLRLSGCLITEEGFAALASALTLNQGHLRELDLSYNHPGEAGIQLLAVRVDDADWNLETLKVEPAGVQWLTAGLR</sequence>
<protein>
    <submittedName>
        <fullName evidence="3">Uncharacterized protein</fullName>
    </submittedName>
</protein>
<dbReference type="InterPro" id="IPR032675">
    <property type="entry name" value="LRR_dom_sf"/>
</dbReference>
<accession>A0ABU7CEP6</accession>
<dbReference type="SMART" id="SM00368">
    <property type="entry name" value="LRR_RI"/>
    <property type="match status" value="3"/>
</dbReference>
<evidence type="ECO:0000256" key="1">
    <source>
        <dbReference type="ARBA" id="ARBA00022614"/>
    </source>
</evidence>
<keyword evidence="1" id="KW-0433">Leucine-rich repeat</keyword>
<feature type="non-terminal residue" evidence="3">
    <location>
        <position position="1"/>
    </location>
</feature>
<dbReference type="EMBL" id="JAHUTI010089798">
    <property type="protein sequence ID" value="MED6261248.1"/>
    <property type="molecule type" value="Genomic_DNA"/>
</dbReference>
<comment type="caution">
    <text evidence="3">The sequence shown here is derived from an EMBL/GenBank/DDBJ whole genome shotgun (WGS) entry which is preliminary data.</text>
</comment>
<gene>
    <name evidence="3" type="ORF">ATANTOWER_002774</name>
</gene>
<dbReference type="Gene3D" id="3.80.10.10">
    <property type="entry name" value="Ribonuclease Inhibitor"/>
    <property type="match status" value="1"/>
</dbReference>
<dbReference type="PANTHER" id="PTHR24106">
    <property type="entry name" value="NACHT, LRR AND CARD DOMAINS-CONTAINING"/>
    <property type="match status" value="1"/>
</dbReference>
<evidence type="ECO:0000256" key="2">
    <source>
        <dbReference type="ARBA" id="ARBA00022737"/>
    </source>
</evidence>
<organism evidence="3 4">
    <name type="scientific">Ataeniobius toweri</name>
    <dbReference type="NCBI Taxonomy" id="208326"/>
    <lineage>
        <taxon>Eukaryota</taxon>
        <taxon>Metazoa</taxon>
        <taxon>Chordata</taxon>
        <taxon>Craniata</taxon>
        <taxon>Vertebrata</taxon>
        <taxon>Euteleostomi</taxon>
        <taxon>Actinopterygii</taxon>
        <taxon>Neopterygii</taxon>
        <taxon>Teleostei</taxon>
        <taxon>Neoteleostei</taxon>
        <taxon>Acanthomorphata</taxon>
        <taxon>Ovalentaria</taxon>
        <taxon>Atherinomorphae</taxon>
        <taxon>Cyprinodontiformes</taxon>
        <taxon>Goodeidae</taxon>
        <taxon>Ataeniobius</taxon>
    </lineage>
</organism>
<proteinExistence type="predicted"/>
<evidence type="ECO:0000313" key="4">
    <source>
        <dbReference type="Proteomes" id="UP001345963"/>
    </source>
</evidence>